<keyword evidence="3" id="KW-1185">Reference proteome</keyword>
<dbReference type="CDD" id="cd10446">
    <property type="entry name" value="GIY-YIG_unchar_1"/>
    <property type="match status" value="1"/>
</dbReference>
<feature type="domain" description="GIY-YIG" evidence="1">
    <location>
        <begin position="177"/>
        <end position="275"/>
    </location>
</feature>
<reference evidence="2 3" key="1">
    <citation type="submission" date="2019-09" db="EMBL/GenBank/DDBJ databases">
        <authorList>
            <person name="Mazhar S."/>
            <person name="Altermann E."/>
            <person name="Hill C."/>
            <person name="Mcauliffe O."/>
        </authorList>
    </citation>
    <scope>NUCLEOTIDE SEQUENCE [LARGE SCALE GENOMIC DNA]</scope>
    <source>
        <strain evidence="2 3">ATCC 51831</strain>
    </source>
</reference>
<dbReference type="EMBL" id="SCWC02000001">
    <property type="protein sequence ID" value="KAA1042496.1"/>
    <property type="molecule type" value="Genomic_DNA"/>
</dbReference>
<dbReference type="Gene3D" id="3.40.1440.10">
    <property type="entry name" value="GIY-YIG endonuclease"/>
    <property type="match status" value="1"/>
</dbReference>
<organism evidence="2 3">
    <name type="scientific">Macrococcus equipercicus</name>
    <dbReference type="NCBI Taxonomy" id="69967"/>
    <lineage>
        <taxon>Bacteria</taxon>
        <taxon>Bacillati</taxon>
        <taxon>Bacillota</taxon>
        <taxon>Bacilli</taxon>
        <taxon>Bacillales</taxon>
        <taxon>Staphylococcaceae</taxon>
        <taxon>Macrococcus</taxon>
    </lineage>
</organism>
<dbReference type="InterPro" id="IPR035901">
    <property type="entry name" value="GIY-YIG_endonuc_sf"/>
</dbReference>
<name>A0ABQ6RBC0_9STAP</name>
<dbReference type="Proteomes" id="UP000295735">
    <property type="component" value="Unassembled WGS sequence"/>
</dbReference>
<evidence type="ECO:0000313" key="3">
    <source>
        <dbReference type="Proteomes" id="UP000295735"/>
    </source>
</evidence>
<accession>A0ABQ6RBC0</accession>
<dbReference type="RefSeq" id="WP_149458047.1">
    <property type="nucleotide sequence ID" value="NZ_SCWC02000001.1"/>
</dbReference>
<comment type="caution">
    <text evidence="2">The sequence shown here is derived from an EMBL/GenBank/DDBJ whole genome shotgun (WGS) entry which is preliminary data.</text>
</comment>
<dbReference type="InterPro" id="IPR000305">
    <property type="entry name" value="GIY-YIG_endonuc"/>
</dbReference>
<evidence type="ECO:0000259" key="1">
    <source>
        <dbReference type="PROSITE" id="PS50164"/>
    </source>
</evidence>
<dbReference type="SUPFAM" id="SSF82771">
    <property type="entry name" value="GIY-YIG endonuclease"/>
    <property type="match status" value="1"/>
</dbReference>
<evidence type="ECO:0000313" key="2">
    <source>
        <dbReference type="EMBL" id="KAA1042496.1"/>
    </source>
</evidence>
<sequence length="276" mass="32113">MREILLNDLLSLSEQDLNRTKIKFNHYNGETDPLQEFLLNPEIVNNQWLFWRKNRRNFSTGQIAICLVRMTGDTWLLTTIKEVTSELGIQKGINYAGVEKDEYKKYFGRVVVKYKKTDKVGCRNYHTVGKELIVQQILPNVYNGEEFPGYDNVVLSYKQLDIINRMGKRDWIAALESQKAVYLITDIKTGKLYVGSATAKYGMLLSRWRNYLKDGHGGNKLLKELVNEKGFNYVKENFQYSILENYNSIVDDSVIVMRESHWKNILHSKSVGYNSN</sequence>
<proteinExistence type="predicted"/>
<protein>
    <submittedName>
        <fullName evidence="2">GIY-YIG nuclease family protein</fullName>
    </submittedName>
</protein>
<dbReference type="PROSITE" id="PS50164">
    <property type="entry name" value="GIY_YIG"/>
    <property type="match status" value="1"/>
</dbReference>
<gene>
    <name evidence="2" type="ORF">ERX35_001030</name>
</gene>